<dbReference type="InterPro" id="IPR036612">
    <property type="entry name" value="KH_dom_type_1_sf"/>
</dbReference>
<dbReference type="InterPro" id="IPR047382">
    <property type="entry name" value="KH-I_TDRKH_rpt1"/>
</dbReference>
<dbReference type="CDD" id="cd20412">
    <property type="entry name" value="Tudor_TDRD2"/>
    <property type="match status" value="1"/>
</dbReference>
<comment type="caution">
    <text evidence="4">The sequence shown here is derived from an EMBL/GenBank/DDBJ whole genome shotgun (WGS) entry which is preliminary data.</text>
</comment>
<dbReference type="CDD" id="cd22428">
    <property type="entry name" value="KH-I_TDRKH_rpt1"/>
    <property type="match status" value="1"/>
</dbReference>
<dbReference type="Pfam" id="PF00567">
    <property type="entry name" value="TUDOR"/>
    <property type="match status" value="1"/>
</dbReference>
<organism evidence="4 5">
    <name type="scientific">Platysternon megacephalum</name>
    <name type="common">big-headed turtle</name>
    <dbReference type="NCBI Taxonomy" id="55544"/>
    <lineage>
        <taxon>Eukaryota</taxon>
        <taxon>Metazoa</taxon>
        <taxon>Chordata</taxon>
        <taxon>Craniata</taxon>
        <taxon>Vertebrata</taxon>
        <taxon>Euteleostomi</taxon>
        <taxon>Archelosauria</taxon>
        <taxon>Testudinata</taxon>
        <taxon>Testudines</taxon>
        <taxon>Cryptodira</taxon>
        <taxon>Durocryptodira</taxon>
        <taxon>Testudinoidea</taxon>
        <taxon>Platysternidae</taxon>
        <taxon>Platysternon</taxon>
    </lineage>
</organism>
<dbReference type="CDD" id="cd22429">
    <property type="entry name" value="KH-I_TDRKH_rpt2"/>
    <property type="match status" value="1"/>
</dbReference>
<dbReference type="FunFam" id="3.30.1370.10:FF:000056">
    <property type="entry name" value="Tudor and KH domain containing"/>
    <property type="match status" value="1"/>
</dbReference>
<dbReference type="InterPro" id="IPR002999">
    <property type="entry name" value="Tudor"/>
</dbReference>
<dbReference type="GO" id="GO:0034587">
    <property type="term" value="P:piRNA processing"/>
    <property type="evidence" value="ECO:0007669"/>
    <property type="project" value="TreeGrafter"/>
</dbReference>
<dbReference type="SUPFAM" id="SSF54791">
    <property type="entry name" value="Eukaryotic type KH-domain (KH-domain type I)"/>
    <property type="match status" value="2"/>
</dbReference>
<dbReference type="SUPFAM" id="SSF63748">
    <property type="entry name" value="Tudor/PWWP/MBT"/>
    <property type="match status" value="1"/>
</dbReference>
<dbReference type="InterPro" id="IPR047380">
    <property type="entry name" value="TDRD2-like_tudor"/>
</dbReference>
<evidence type="ECO:0000256" key="1">
    <source>
        <dbReference type="PROSITE-ProRule" id="PRU00117"/>
    </source>
</evidence>
<dbReference type="AlphaFoldDB" id="A0A4D9EG14"/>
<accession>A0A4D9EG14</accession>
<dbReference type="OrthoDB" id="9995375at2759"/>
<proteinExistence type="predicted"/>
<protein>
    <submittedName>
        <fullName evidence="4">Protein FAM35A</fullName>
    </submittedName>
</protein>
<evidence type="ECO:0000313" key="5">
    <source>
        <dbReference type="Proteomes" id="UP000297703"/>
    </source>
</evidence>
<keyword evidence="5" id="KW-1185">Reference proteome</keyword>
<reference evidence="4 5" key="1">
    <citation type="submission" date="2019-04" db="EMBL/GenBank/DDBJ databases">
        <title>Draft genome of the big-headed turtle Platysternon megacephalum.</title>
        <authorList>
            <person name="Gong S."/>
        </authorList>
    </citation>
    <scope>NUCLEOTIDE SEQUENCE [LARGE SCALE GENOMIC DNA]</scope>
    <source>
        <strain evidence="4">DO16091913</strain>
        <tissue evidence="4">Muscle</tissue>
    </source>
</reference>
<dbReference type="Proteomes" id="UP000297703">
    <property type="component" value="Unassembled WGS sequence"/>
</dbReference>
<dbReference type="STRING" id="55544.A0A4D9EG14"/>
<gene>
    <name evidence="4" type="ORF">DR999_PMT10632</name>
</gene>
<dbReference type="InterPro" id="IPR050621">
    <property type="entry name" value="Tudor_domain_containing"/>
</dbReference>
<reference evidence="4 5" key="2">
    <citation type="submission" date="2019-04" db="EMBL/GenBank/DDBJ databases">
        <title>The genome sequence of big-headed turtle.</title>
        <authorList>
            <person name="Gong S."/>
        </authorList>
    </citation>
    <scope>NUCLEOTIDE SEQUENCE [LARGE SCALE GENOMIC DNA]</scope>
    <source>
        <strain evidence="4">DO16091913</strain>
        <tissue evidence="4">Muscle</tissue>
    </source>
</reference>
<dbReference type="EMBL" id="QXTE01000095">
    <property type="protein sequence ID" value="TFK06728.1"/>
    <property type="molecule type" value="Genomic_DNA"/>
</dbReference>
<feature type="region of interest" description="Disordered" evidence="2">
    <location>
        <begin position="633"/>
        <end position="658"/>
    </location>
</feature>
<dbReference type="GO" id="GO:0043186">
    <property type="term" value="C:P granule"/>
    <property type="evidence" value="ECO:0007669"/>
    <property type="project" value="TreeGrafter"/>
</dbReference>
<dbReference type="Gene3D" id="3.30.1370.10">
    <property type="entry name" value="K Homology domain, type 1"/>
    <property type="match status" value="2"/>
</dbReference>
<name>A0A4D9EG14_9SAUR</name>
<dbReference type="InterPro" id="IPR035437">
    <property type="entry name" value="SNase_OB-fold_sf"/>
</dbReference>
<dbReference type="InterPro" id="IPR004088">
    <property type="entry name" value="KH_dom_type_1"/>
</dbReference>
<feature type="region of interest" description="Disordered" evidence="2">
    <location>
        <begin position="1"/>
        <end position="27"/>
    </location>
</feature>
<dbReference type="GO" id="GO:0030719">
    <property type="term" value="P:P granule organization"/>
    <property type="evidence" value="ECO:0007669"/>
    <property type="project" value="TreeGrafter"/>
</dbReference>
<dbReference type="Gene3D" id="2.40.50.90">
    <property type="match status" value="1"/>
</dbReference>
<evidence type="ECO:0000256" key="2">
    <source>
        <dbReference type="SAM" id="MobiDB-lite"/>
    </source>
</evidence>
<dbReference type="PROSITE" id="PS50304">
    <property type="entry name" value="TUDOR"/>
    <property type="match status" value="1"/>
</dbReference>
<dbReference type="SMART" id="SM00322">
    <property type="entry name" value="KH"/>
    <property type="match status" value="2"/>
</dbReference>
<dbReference type="PANTHER" id="PTHR22948">
    <property type="entry name" value="TUDOR DOMAIN CONTAINING PROTEIN"/>
    <property type="match status" value="1"/>
</dbReference>
<keyword evidence="1" id="KW-0694">RNA-binding</keyword>
<feature type="region of interest" description="Disordered" evidence="2">
    <location>
        <begin position="85"/>
        <end position="111"/>
    </location>
</feature>
<dbReference type="InterPro" id="IPR047381">
    <property type="entry name" value="KH-I_TDRKH_rpt2"/>
</dbReference>
<dbReference type="SMART" id="SM00333">
    <property type="entry name" value="TUDOR"/>
    <property type="match status" value="1"/>
</dbReference>
<dbReference type="GO" id="GO:0005739">
    <property type="term" value="C:mitochondrion"/>
    <property type="evidence" value="ECO:0007669"/>
    <property type="project" value="UniProtKB-ARBA"/>
</dbReference>
<dbReference type="PROSITE" id="PS50084">
    <property type="entry name" value="KH_TYPE_1"/>
    <property type="match status" value="2"/>
</dbReference>
<dbReference type="InterPro" id="IPR004087">
    <property type="entry name" value="KH_dom"/>
</dbReference>
<evidence type="ECO:0000259" key="3">
    <source>
        <dbReference type="PROSITE" id="PS50304"/>
    </source>
</evidence>
<sequence>MGPLSMLPPVHHGASQSAASPQPSASWDFSELTRPQFKIGFVMQSDPAEGLKPAAICEQLERVLAYANRVFSFALAVVHQSGKDVNRPGLLEQPDNPAENRSGPRDPSQRNCHVHLVPQLRKETGARIDVEAEDSEERLTLVGEDDIEIEMKVPQEAVKLIIGRQGASIKQLRKETGARIDVEAEDSGEERVLLISGFPVQVCRAKAAIHQILVDNAPVSEHFFVPQRAVGRIIGRGGETVRAICRSSGARVVCEKETDNALCLSRLISLSGNRKEVNAAKQLILEKLSEDDAFRKKLALSAAARCLRKQPLGVRREDPGQQGALLRPNGEALCQLASPQQGAGDGGRLLAAEVLDQPQELRAESESPEEPVMEPSQAVPMFEVPSPDFSFHADEHLEVYVSASENPSHFWIQIVGSRSLQLDKLTGEMSQYYGSSSQSPEFPNVRVGDIVAAPYADHGAWYRARVLGTLENGNLDLYYVDFGDNGEAPLEALRALRSDFLSLPFQAIECSLAGIAPAGEQWEEDALDEFDRLTSCAEWKPLLAKISSYVQSGACTWPRIQLYDTSHGQSLDIGEELVRLGHAVQRPQEEAGAVGDGAPQLGKEATAEVFQKMLGNAAGTSLESLLSETCVSLSDDSTEQLRSDTEPTEPPSQKTVMPSLWSLRISAPSCPLGDSEVLALPAGGEKQNGSGGCSSEAGGSLPAIRSHAADAKWTSSPADCTHPAACSGEASPISLSSKGSSTSNASFPTTLASGDSSCYSPRGYFYYLSTSEEWSNSSVFCSGSGSAVDSLQSPVLISSSDSEGEEEEVGLRAWRRGTEGTMDGQPGHRTVVWGVRSTRSTDFCCTGSPGMQECPMRSPCLQGGRDSHGPQPMAAAPFAALLSFGYWRSPPAGNTCSSPEGQPPARASILGNASFSAERAPGKCSVPRRAPLHRWAQACSRSSWCKSGAAPCW</sequence>
<evidence type="ECO:0000313" key="4">
    <source>
        <dbReference type="EMBL" id="TFK06728.1"/>
    </source>
</evidence>
<dbReference type="PANTHER" id="PTHR22948:SF18">
    <property type="entry name" value="TUDOR AND KH DOMAIN-CONTAINING PROTEIN"/>
    <property type="match status" value="1"/>
</dbReference>
<feature type="compositionally biased region" description="Low complexity" evidence="2">
    <location>
        <begin position="14"/>
        <end position="26"/>
    </location>
</feature>
<dbReference type="Pfam" id="PF00013">
    <property type="entry name" value="KH_1"/>
    <property type="match status" value="2"/>
</dbReference>
<feature type="domain" description="Tudor" evidence="3">
    <location>
        <begin position="444"/>
        <end position="503"/>
    </location>
</feature>
<dbReference type="Gene3D" id="2.30.30.140">
    <property type="match status" value="1"/>
</dbReference>
<dbReference type="GO" id="GO:0003723">
    <property type="term" value="F:RNA binding"/>
    <property type="evidence" value="ECO:0007669"/>
    <property type="project" value="UniProtKB-UniRule"/>
</dbReference>
<dbReference type="GO" id="GO:0007283">
    <property type="term" value="P:spermatogenesis"/>
    <property type="evidence" value="ECO:0007669"/>
    <property type="project" value="TreeGrafter"/>
</dbReference>